<reference evidence="1" key="3">
    <citation type="submission" date="2025-09" db="UniProtKB">
        <authorList>
            <consortium name="Ensembl"/>
        </authorList>
    </citation>
    <scope>IDENTIFICATION</scope>
</reference>
<reference evidence="1" key="2">
    <citation type="submission" date="2025-08" db="UniProtKB">
        <authorList>
            <consortium name="Ensembl"/>
        </authorList>
    </citation>
    <scope>IDENTIFICATION</scope>
</reference>
<dbReference type="Ensembl" id="ENSOART00020048324.1">
    <property type="protein sequence ID" value="ENSOARP00020062226.1"/>
    <property type="gene ID" value="ENSOARG00020009753.2"/>
</dbReference>
<accession>A0AC11ESM5</accession>
<name>A0AC11ESM5_SHEEP</name>
<organism evidence="1">
    <name type="scientific">Ovis aries</name>
    <name type="common">Sheep</name>
    <dbReference type="NCBI Taxonomy" id="9940"/>
    <lineage>
        <taxon>Eukaryota</taxon>
        <taxon>Metazoa</taxon>
        <taxon>Chordata</taxon>
        <taxon>Craniata</taxon>
        <taxon>Vertebrata</taxon>
        <taxon>Euteleostomi</taxon>
        <taxon>Mammalia</taxon>
        <taxon>Eutheria</taxon>
        <taxon>Laurasiatheria</taxon>
        <taxon>Artiodactyla</taxon>
        <taxon>Ruminantia</taxon>
        <taxon>Pecora</taxon>
        <taxon>Bovidae</taxon>
        <taxon>Caprinae</taxon>
        <taxon>Ovis</taxon>
    </lineage>
</organism>
<proteinExistence type="predicted"/>
<gene>
    <name evidence="1" type="primary">LOC101113728</name>
</gene>
<reference evidence="1" key="1">
    <citation type="submission" date="2020-11" db="EMBL/GenBank/DDBJ databases">
        <authorList>
            <person name="Davenport K.M."/>
            <person name="Bickhart D.M."/>
            <person name="Smith T.P.L."/>
            <person name="Murdoch B.M."/>
            <person name="Rosen B.D."/>
        </authorList>
    </citation>
    <scope>NUCLEOTIDE SEQUENCE [LARGE SCALE GENOMIC DNA]</scope>
    <source>
        <strain evidence="1">OAR_USU_Benz2616</strain>
    </source>
</reference>
<protein>
    <submittedName>
        <fullName evidence="1">Uncharacterized protein</fullName>
    </submittedName>
</protein>
<evidence type="ECO:0000313" key="1">
    <source>
        <dbReference type="Ensembl" id="ENSOARP00020062226.1"/>
    </source>
</evidence>
<sequence length="570" mass="65418">MRGEGFLFCNNFSFGERIHCVRPAGPGFRQPAECGGRTLADALWCVKRDQLSERDLAEQRGSPPSRTSFGEAPCPRPCRRHIPLPNPLALPLPCYAPWRPLSSPCSTLIHTSCLKSHAEACWDSRSGEGGKMKTLLLLVGLLLSWESGRAISDKELQEMSTEGSKYVNKEIKNALKEVKQIKTQIEQTNEERKLLLSSLEEAKKKKEDALNDTRDSENKLKASQGVCNETMTALWEECKPCLKQTCMKFYARVCRSGSGLVGHQLEEFLNQSSPFYFWINGDRIDSLMENDREQSHVMDVMEDSFTRASSIMDELFQDRFFPRRPQDTQYYSPFSSFPRGSLFFNPKSRFARNVMPFPLLEPLNFHDVFQPFYDMIRQAQQAMDAHLQRTPYHFPVTEFTENNDRTVCKEIRHNSTGCLRMKDQCEKCQEILEVDCSASSPTQTLLRQQLNTSLQLAEKFSRLYDQLLQSYQQKMLDTSTLLKQLNEQFTWVSQLANLTQSDDQYYLQVFTVNSHSSDPSIPSGLTKVVVKLFNSFPITVTVPQEVSSPNFMENVAEKALQQYRRKSHEE</sequence>